<evidence type="ECO:0000313" key="2">
    <source>
        <dbReference type="Proteomes" id="UP001162156"/>
    </source>
</evidence>
<evidence type="ECO:0000313" key="1">
    <source>
        <dbReference type="EMBL" id="KAJ8951702.1"/>
    </source>
</evidence>
<feature type="non-terminal residue" evidence="1">
    <location>
        <position position="1"/>
    </location>
</feature>
<sequence>SQKEYSSGSECNDNLNNIKGKTMLKNKEYTEARTTQYQLLKGADTIEKATLINKPTWQKLSTGENQNNFITEVVTSDFQASTPEEPVQFNKVFRDFVQKSCGEWFKFQKQVIKEIFLIKCIVKDNRETLVEMLTKNRQTEVVADNEADKTDLTQVITTKLPLIYDEDLQEVEEKLEDVQVFNALAQEMALIGGNTVKDMTIKLMYGILSNKLGALYSWEGQKGKRVFKTLKLASLVIKIIRIRHKDATDSEIITRIRNWLVQAKFRENIKTKKIEQRSIVQIVTCIIFLSKLPICTESHIHK</sequence>
<reference evidence="1" key="1">
    <citation type="journal article" date="2023" name="Insect Mol. Biol.">
        <title>Genome sequencing provides insights into the evolution of gene families encoding plant cell wall-degrading enzymes in longhorned beetles.</title>
        <authorList>
            <person name="Shin N.R."/>
            <person name="Okamura Y."/>
            <person name="Kirsch R."/>
            <person name="Pauchet Y."/>
        </authorList>
    </citation>
    <scope>NUCLEOTIDE SEQUENCE</scope>
    <source>
        <strain evidence="1">RBIC_L_NR</strain>
    </source>
</reference>
<proteinExistence type="predicted"/>
<dbReference type="EMBL" id="JANEYF010002082">
    <property type="protein sequence ID" value="KAJ8951702.1"/>
    <property type="molecule type" value="Genomic_DNA"/>
</dbReference>
<name>A0AAV8YIR7_9CUCU</name>
<gene>
    <name evidence="1" type="ORF">NQ314_007651</name>
</gene>
<dbReference type="Proteomes" id="UP001162156">
    <property type="component" value="Unassembled WGS sequence"/>
</dbReference>
<organism evidence="1 2">
    <name type="scientific">Rhamnusium bicolor</name>
    <dbReference type="NCBI Taxonomy" id="1586634"/>
    <lineage>
        <taxon>Eukaryota</taxon>
        <taxon>Metazoa</taxon>
        <taxon>Ecdysozoa</taxon>
        <taxon>Arthropoda</taxon>
        <taxon>Hexapoda</taxon>
        <taxon>Insecta</taxon>
        <taxon>Pterygota</taxon>
        <taxon>Neoptera</taxon>
        <taxon>Endopterygota</taxon>
        <taxon>Coleoptera</taxon>
        <taxon>Polyphaga</taxon>
        <taxon>Cucujiformia</taxon>
        <taxon>Chrysomeloidea</taxon>
        <taxon>Cerambycidae</taxon>
        <taxon>Lepturinae</taxon>
        <taxon>Rhagiini</taxon>
        <taxon>Rhamnusium</taxon>
    </lineage>
</organism>
<dbReference type="PANTHER" id="PTHR34153:SF2">
    <property type="entry name" value="SI:CH211-262H13.3-RELATED"/>
    <property type="match status" value="1"/>
</dbReference>
<dbReference type="PANTHER" id="PTHR34153">
    <property type="entry name" value="SI:CH211-262H13.3-RELATED-RELATED"/>
    <property type="match status" value="1"/>
</dbReference>
<evidence type="ECO:0008006" key="3">
    <source>
        <dbReference type="Google" id="ProtNLM"/>
    </source>
</evidence>
<protein>
    <recommendedName>
        <fullName evidence="3">DUF4806 domain-containing protein</fullName>
    </recommendedName>
</protein>
<comment type="caution">
    <text evidence="1">The sequence shown here is derived from an EMBL/GenBank/DDBJ whole genome shotgun (WGS) entry which is preliminary data.</text>
</comment>
<keyword evidence="2" id="KW-1185">Reference proteome</keyword>
<dbReference type="AlphaFoldDB" id="A0AAV8YIR7"/>
<accession>A0AAV8YIR7</accession>